<sequence length="64" mass="7150">MISRAFASLVDFVTLTRQLPSADGQWLAMKGPGRMMNCATCPPVYVYTSVTYWKYPLKRPSGSC</sequence>
<proteinExistence type="predicted"/>
<organism evidence="1 2">
    <name type="scientific">Vreelandella sulfidaeris</name>
    <dbReference type="NCBI Taxonomy" id="115553"/>
    <lineage>
        <taxon>Bacteria</taxon>
        <taxon>Pseudomonadati</taxon>
        <taxon>Pseudomonadota</taxon>
        <taxon>Gammaproteobacteria</taxon>
        <taxon>Oceanospirillales</taxon>
        <taxon>Halomonadaceae</taxon>
        <taxon>Vreelandella</taxon>
    </lineage>
</organism>
<dbReference type="Proteomes" id="UP000320231">
    <property type="component" value="Chromosome"/>
</dbReference>
<protein>
    <submittedName>
        <fullName evidence="1">Uncharacterized protein</fullName>
    </submittedName>
</protein>
<dbReference type="AlphaFoldDB" id="A0A455UGI6"/>
<name>A0A455UGI6_9GAMM</name>
<evidence type="ECO:0000313" key="2">
    <source>
        <dbReference type="Proteomes" id="UP000320231"/>
    </source>
</evidence>
<accession>A0A455UGI6</accession>
<dbReference type="EMBL" id="AP019514">
    <property type="protein sequence ID" value="BBI65360.1"/>
    <property type="molecule type" value="Genomic_DNA"/>
</dbReference>
<gene>
    <name evidence="1" type="ORF">HSBAA_66660</name>
</gene>
<reference evidence="1 2" key="1">
    <citation type="journal article" date="2019" name="Microbiol. Resour. Announc.">
        <title>Complete Genome Sequence of Halomonas sulfidaeris Strain Esulfide1 Isolated from a Metal Sulfide Rock at a Depth of 2,200 Meters, Obtained Using Nanopore Sequencing.</title>
        <authorList>
            <person name="Saito M."/>
            <person name="Nishigata A."/>
            <person name="Galipon J."/>
            <person name="Arakawa K."/>
        </authorList>
    </citation>
    <scope>NUCLEOTIDE SEQUENCE [LARGE SCALE GENOMIC DNA]</scope>
    <source>
        <strain evidence="1 2">ATCC BAA-803</strain>
    </source>
</reference>
<dbReference type="KEGG" id="hsr:HSBAA_66660"/>
<evidence type="ECO:0000313" key="1">
    <source>
        <dbReference type="EMBL" id="BBI65360.1"/>
    </source>
</evidence>